<organism evidence="1 2">
    <name type="scientific">Geodermatophilus dictyosporus</name>
    <dbReference type="NCBI Taxonomy" id="1523247"/>
    <lineage>
        <taxon>Bacteria</taxon>
        <taxon>Bacillati</taxon>
        <taxon>Actinomycetota</taxon>
        <taxon>Actinomycetes</taxon>
        <taxon>Geodermatophilales</taxon>
        <taxon>Geodermatophilaceae</taxon>
        <taxon>Geodermatophilus</taxon>
    </lineage>
</organism>
<evidence type="ECO:0000313" key="1">
    <source>
        <dbReference type="EMBL" id="SFP69998.1"/>
    </source>
</evidence>
<reference evidence="2" key="1">
    <citation type="submission" date="2016-10" db="EMBL/GenBank/DDBJ databases">
        <authorList>
            <person name="Varghese N."/>
            <person name="Submissions S."/>
        </authorList>
    </citation>
    <scope>NUCLEOTIDE SEQUENCE [LARGE SCALE GENOMIC DNA]</scope>
    <source>
        <strain evidence="2">DSM 44208</strain>
    </source>
</reference>
<accession>A0A1I5SH08</accession>
<dbReference type="Proteomes" id="UP000198857">
    <property type="component" value="Unassembled WGS sequence"/>
</dbReference>
<dbReference type="EMBL" id="FOWQ01000007">
    <property type="protein sequence ID" value="SFP69998.1"/>
    <property type="molecule type" value="Genomic_DNA"/>
</dbReference>
<gene>
    <name evidence="1" type="ORF">SAMN05660464_3979</name>
</gene>
<dbReference type="AlphaFoldDB" id="A0A1I5SH08"/>
<protein>
    <submittedName>
        <fullName evidence="1">Uncharacterized protein</fullName>
    </submittedName>
</protein>
<proteinExistence type="predicted"/>
<evidence type="ECO:0000313" key="2">
    <source>
        <dbReference type="Proteomes" id="UP000198857"/>
    </source>
</evidence>
<sequence>MAVVEPEPLTPGNVRAVRSGGDLVGFVVLWDSAGPPGHVLWRLR</sequence>
<dbReference type="RefSeq" id="WP_280139236.1">
    <property type="nucleotide sequence ID" value="NZ_FOWQ01000007.1"/>
</dbReference>
<keyword evidence="2" id="KW-1185">Reference proteome</keyword>
<name>A0A1I5SH08_9ACTN</name>